<organism evidence="1 2">
    <name type="scientific">Malus baccata</name>
    <name type="common">Siberian crab apple</name>
    <name type="synonym">Pyrus baccata</name>
    <dbReference type="NCBI Taxonomy" id="106549"/>
    <lineage>
        <taxon>Eukaryota</taxon>
        <taxon>Viridiplantae</taxon>
        <taxon>Streptophyta</taxon>
        <taxon>Embryophyta</taxon>
        <taxon>Tracheophyta</taxon>
        <taxon>Spermatophyta</taxon>
        <taxon>Magnoliopsida</taxon>
        <taxon>eudicotyledons</taxon>
        <taxon>Gunneridae</taxon>
        <taxon>Pentapetalae</taxon>
        <taxon>rosids</taxon>
        <taxon>fabids</taxon>
        <taxon>Rosales</taxon>
        <taxon>Rosaceae</taxon>
        <taxon>Amygdaloideae</taxon>
        <taxon>Maleae</taxon>
        <taxon>Malus</taxon>
    </lineage>
</organism>
<proteinExistence type="predicted"/>
<gene>
    <name evidence="1" type="ORF">C1H46_008701</name>
</gene>
<evidence type="ECO:0000313" key="2">
    <source>
        <dbReference type="Proteomes" id="UP000315295"/>
    </source>
</evidence>
<sequence length="91" mass="10345">MCAIILPHGRLFMEEVLPSGADGDDTIDLGKLRNRHGAPRYVRLHQSSVAGDIHASMSQKKDKYLANFFPWQSETLIESRHLIQRCLYSCC</sequence>
<dbReference type="AlphaFoldDB" id="A0A540N3Q7"/>
<dbReference type="Proteomes" id="UP000315295">
    <property type="component" value="Unassembled WGS sequence"/>
</dbReference>
<dbReference type="EMBL" id="VIEB01000117">
    <property type="protein sequence ID" value="TQE05682.1"/>
    <property type="molecule type" value="Genomic_DNA"/>
</dbReference>
<accession>A0A540N3Q7</accession>
<evidence type="ECO:0000313" key="1">
    <source>
        <dbReference type="EMBL" id="TQE05682.1"/>
    </source>
</evidence>
<comment type="caution">
    <text evidence="1">The sequence shown here is derived from an EMBL/GenBank/DDBJ whole genome shotgun (WGS) entry which is preliminary data.</text>
</comment>
<reference evidence="1 2" key="1">
    <citation type="journal article" date="2019" name="G3 (Bethesda)">
        <title>Sequencing of a Wild Apple (Malus baccata) Genome Unravels the Differences Between Cultivated and Wild Apple Species Regarding Disease Resistance and Cold Tolerance.</title>
        <authorList>
            <person name="Chen X."/>
        </authorList>
    </citation>
    <scope>NUCLEOTIDE SEQUENCE [LARGE SCALE GENOMIC DNA]</scope>
    <source>
        <strain evidence="2">cv. Shandingzi</strain>
        <tissue evidence="1">Leaves</tissue>
    </source>
</reference>
<name>A0A540N3Q7_MALBA</name>
<keyword evidence="2" id="KW-1185">Reference proteome</keyword>
<protein>
    <submittedName>
        <fullName evidence="1">Uncharacterized protein</fullName>
    </submittedName>
</protein>